<proteinExistence type="predicted"/>
<dbReference type="PATRIC" id="fig|182217.3.peg.892"/>
<gene>
    <name evidence="1" type="ordered locus">HCW_04185</name>
</gene>
<keyword evidence="2" id="KW-1185">Reference proteome</keyword>
<dbReference type="InterPro" id="IPR025113">
    <property type="entry name" value="TRL-like"/>
</dbReference>
<dbReference type="KEGG" id="hce:HCW_04185"/>
<dbReference type="HOGENOM" id="CLU_2193311_0_0_7"/>
<dbReference type="Proteomes" id="UP000005010">
    <property type="component" value="Chromosome"/>
</dbReference>
<organism evidence="1 2">
    <name type="scientific">Helicobacter cetorum (strain ATCC BAA-429 / MIT 00-7128)</name>
    <dbReference type="NCBI Taxonomy" id="182217"/>
    <lineage>
        <taxon>Bacteria</taxon>
        <taxon>Pseudomonadati</taxon>
        <taxon>Campylobacterota</taxon>
        <taxon>Epsilonproteobacteria</taxon>
        <taxon>Campylobacterales</taxon>
        <taxon>Helicobacteraceae</taxon>
        <taxon>Helicobacter</taxon>
    </lineage>
</organism>
<evidence type="ECO:0000313" key="2">
    <source>
        <dbReference type="Proteomes" id="UP000005010"/>
    </source>
</evidence>
<protein>
    <recommendedName>
        <fullName evidence="3">Lipoprotein</fullName>
    </recommendedName>
</protein>
<dbReference type="AlphaFoldDB" id="I0EMD7"/>
<dbReference type="PROSITE" id="PS51257">
    <property type="entry name" value="PROKAR_LIPOPROTEIN"/>
    <property type="match status" value="1"/>
</dbReference>
<name>I0EMD7_HELC0</name>
<dbReference type="Pfam" id="PF13146">
    <property type="entry name" value="TRL"/>
    <property type="match status" value="1"/>
</dbReference>
<evidence type="ECO:0008006" key="3">
    <source>
        <dbReference type="Google" id="ProtNLM"/>
    </source>
</evidence>
<evidence type="ECO:0000313" key="1">
    <source>
        <dbReference type="EMBL" id="AFI04106.1"/>
    </source>
</evidence>
<dbReference type="RefSeq" id="WP_014660976.1">
    <property type="nucleotide sequence ID" value="NC_017737.1"/>
</dbReference>
<sequence length="108" mass="11303">MFKTLFKLGVTAGAMAFLLSGCGSYFGNGYGYVANAQTKSSFSAVGKSCSWKVLGFIPVGKDNSIQDAIKDALKNGGSSLKDMVVQQTLTNYMGVVLKACTVVEGNAK</sequence>
<accession>I0EMD7</accession>
<dbReference type="EMBL" id="CP003479">
    <property type="protein sequence ID" value="AFI04106.1"/>
    <property type="molecule type" value="Genomic_DNA"/>
</dbReference>
<reference evidence="2" key="1">
    <citation type="submission" date="2012-04" db="EMBL/GenBank/DDBJ databases">
        <title>Complete genome sequence of Helicobacter cetorum strain MIT 00-7128.</title>
        <authorList>
            <person name="Kersulyte D."/>
            <person name="Berg D.E."/>
        </authorList>
    </citation>
    <scope>NUCLEOTIDE SEQUENCE [LARGE SCALE GENOMIC DNA]</scope>
    <source>
        <strain evidence="2">MIT 00-7128</strain>
    </source>
</reference>